<dbReference type="Pfam" id="PF19279">
    <property type="entry name" value="YegS_C"/>
    <property type="match status" value="1"/>
</dbReference>
<keyword evidence="3" id="KW-0444">Lipid biosynthesis</keyword>
<evidence type="ECO:0000256" key="6">
    <source>
        <dbReference type="ARBA" id="ARBA00022741"/>
    </source>
</evidence>
<evidence type="ECO:0000256" key="3">
    <source>
        <dbReference type="ARBA" id="ARBA00022516"/>
    </source>
</evidence>
<keyword evidence="11" id="KW-0594">Phospholipid biosynthesis</keyword>
<accession>A0A6G3ZQV4</accession>
<comment type="similarity">
    <text evidence="2">Belongs to the diacylglycerol/lipid kinase family.</text>
</comment>
<evidence type="ECO:0000256" key="2">
    <source>
        <dbReference type="ARBA" id="ARBA00005983"/>
    </source>
</evidence>
<dbReference type="InterPro" id="IPR045540">
    <property type="entry name" value="YegS/DAGK_C"/>
</dbReference>
<keyword evidence="6" id="KW-0547">Nucleotide-binding</keyword>
<comment type="caution">
    <text evidence="14">The sequence shown here is derived from an EMBL/GenBank/DDBJ whole genome shotgun (WGS) entry which is preliminary data.</text>
</comment>
<dbReference type="InterPro" id="IPR005218">
    <property type="entry name" value="Diacylglycerol/lipid_kinase"/>
</dbReference>
<dbReference type="PROSITE" id="PS50146">
    <property type="entry name" value="DAGK"/>
    <property type="match status" value="1"/>
</dbReference>
<evidence type="ECO:0000256" key="4">
    <source>
        <dbReference type="ARBA" id="ARBA00022679"/>
    </source>
</evidence>
<evidence type="ECO:0000259" key="13">
    <source>
        <dbReference type="PROSITE" id="PS50146"/>
    </source>
</evidence>
<keyword evidence="12" id="KW-1208">Phospholipid metabolism</keyword>
<keyword evidence="5" id="KW-0479">Metal-binding</keyword>
<comment type="cofactor">
    <cofactor evidence="1">
        <name>Mg(2+)</name>
        <dbReference type="ChEBI" id="CHEBI:18420"/>
    </cofactor>
</comment>
<dbReference type="InterPro" id="IPR001206">
    <property type="entry name" value="Diacylglycerol_kinase_cat_dom"/>
</dbReference>
<dbReference type="SMART" id="SM00046">
    <property type="entry name" value="DAGKc"/>
    <property type="match status" value="1"/>
</dbReference>
<evidence type="ECO:0000256" key="1">
    <source>
        <dbReference type="ARBA" id="ARBA00001946"/>
    </source>
</evidence>
<evidence type="ECO:0000256" key="9">
    <source>
        <dbReference type="ARBA" id="ARBA00022842"/>
    </source>
</evidence>
<sequence>MGIGRTNDNFFQQTDKSQKERKSYMIGIIVNPFSGDGRGSDIWREVSTRLLETSIPYLAVITQKSGEASQLAESFVREHGVERVIVIGGDGTIHEVAGGLWRACSISGSACKLAVIPAGTGNDFAKAYGIPTDANLALDLALSEGNFAQIDLLRTPDGMIAVNSIGAGFDGLVAKLTNEASYKKLLNKLGLGKLAYLITIVRVFVTYKPSKAWLEVDGIVHELPNMWLAATANIPFYGGSMQICPSASPYDGLADVVVIQSRGRFRLLPILFTVYQGKHTEHSAVSFFRGKKLSLHTEHPLMIQADGEFANSTPLHIEILPSAITVIGRVGRNHSV</sequence>
<dbReference type="GO" id="GO:0005524">
    <property type="term" value="F:ATP binding"/>
    <property type="evidence" value="ECO:0007669"/>
    <property type="project" value="UniProtKB-KW"/>
</dbReference>
<dbReference type="Gene3D" id="3.40.50.10330">
    <property type="entry name" value="Probable inorganic polyphosphate/atp-NAD kinase, domain 1"/>
    <property type="match status" value="1"/>
</dbReference>
<dbReference type="GO" id="GO:0005886">
    <property type="term" value="C:plasma membrane"/>
    <property type="evidence" value="ECO:0007669"/>
    <property type="project" value="TreeGrafter"/>
</dbReference>
<feature type="domain" description="DAGKc" evidence="13">
    <location>
        <begin position="21"/>
        <end position="159"/>
    </location>
</feature>
<gene>
    <name evidence="14" type="ORF">GK047_00925</name>
</gene>
<dbReference type="SUPFAM" id="SSF111331">
    <property type="entry name" value="NAD kinase/diacylglycerol kinase-like"/>
    <property type="match status" value="1"/>
</dbReference>
<keyword evidence="7 14" id="KW-0418">Kinase</keyword>
<evidence type="ECO:0000256" key="11">
    <source>
        <dbReference type="ARBA" id="ARBA00023209"/>
    </source>
</evidence>
<organism evidence="14">
    <name type="scientific">Paenibacillus sp. SYP-B3998</name>
    <dbReference type="NCBI Taxonomy" id="2678564"/>
    <lineage>
        <taxon>Bacteria</taxon>
        <taxon>Bacillati</taxon>
        <taxon>Bacillota</taxon>
        <taxon>Bacilli</taxon>
        <taxon>Bacillales</taxon>
        <taxon>Paenibacillaceae</taxon>
        <taxon>Paenibacillus</taxon>
    </lineage>
</organism>
<evidence type="ECO:0000256" key="7">
    <source>
        <dbReference type="ARBA" id="ARBA00022777"/>
    </source>
</evidence>
<dbReference type="PANTHER" id="PTHR12358:SF106">
    <property type="entry name" value="LIPID KINASE YEGS"/>
    <property type="match status" value="1"/>
</dbReference>
<dbReference type="GO" id="GO:0046872">
    <property type="term" value="F:metal ion binding"/>
    <property type="evidence" value="ECO:0007669"/>
    <property type="project" value="UniProtKB-KW"/>
</dbReference>
<evidence type="ECO:0000256" key="8">
    <source>
        <dbReference type="ARBA" id="ARBA00022840"/>
    </source>
</evidence>
<reference evidence="14" key="1">
    <citation type="submission" date="2020-02" db="EMBL/GenBank/DDBJ databases">
        <authorList>
            <person name="Shen X.-R."/>
            <person name="Zhang Y.-X."/>
        </authorList>
    </citation>
    <scope>NUCLEOTIDE SEQUENCE</scope>
    <source>
        <strain evidence="14">SYP-B3998</strain>
    </source>
</reference>
<evidence type="ECO:0000256" key="10">
    <source>
        <dbReference type="ARBA" id="ARBA00023098"/>
    </source>
</evidence>
<evidence type="ECO:0000313" key="14">
    <source>
        <dbReference type="EMBL" id="NEW04586.1"/>
    </source>
</evidence>
<evidence type="ECO:0000256" key="5">
    <source>
        <dbReference type="ARBA" id="ARBA00022723"/>
    </source>
</evidence>
<name>A0A6G3ZQV4_9BACL</name>
<dbReference type="EMBL" id="JAAIKC010000001">
    <property type="protein sequence ID" value="NEW04586.1"/>
    <property type="molecule type" value="Genomic_DNA"/>
</dbReference>
<dbReference type="GO" id="GO:0008654">
    <property type="term" value="P:phospholipid biosynthetic process"/>
    <property type="evidence" value="ECO:0007669"/>
    <property type="project" value="UniProtKB-KW"/>
</dbReference>
<proteinExistence type="inferred from homology"/>
<evidence type="ECO:0000256" key="12">
    <source>
        <dbReference type="ARBA" id="ARBA00023264"/>
    </source>
</evidence>
<dbReference type="AlphaFoldDB" id="A0A6G3ZQV4"/>
<keyword evidence="9" id="KW-0460">Magnesium</keyword>
<dbReference type="NCBIfam" id="TIGR00147">
    <property type="entry name" value="YegS/Rv2252/BmrU family lipid kinase"/>
    <property type="match status" value="1"/>
</dbReference>
<dbReference type="InterPro" id="IPR017438">
    <property type="entry name" value="ATP-NAD_kinase_N"/>
</dbReference>
<dbReference type="GO" id="GO:0016301">
    <property type="term" value="F:kinase activity"/>
    <property type="evidence" value="ECO:0007669"/>
    <property type="project" value="UniProtKB-KW"/>
</dbReference>
<dbReference type="PANTHER" id="PTHR12358">
    <property type="entry name" value="SPHINGOSINE KINASE"/>
    <property type="match status" value="1"/>
</dbReference>
<dbReference type="Pfam" id="PF00781">
    <property type="entry name" value="DAGK_cat"/>
    <property type="match status" value="1"/>
</dbReference>
<keyword evidence="8" id="KW-0067">ATP-binding</keyword>
<keyword evidence="4" id="KW-0808">Transferase</keyword>
<dbReference type="InterPro" id="IPR016064">
    <property type="entry name" value="NAD/diacylglycerol_kinase_sf"/>
</dbReference>
<dbReference type="Gene3D" id="2.60.200.40">
    <property type="match status" value="1"/>
</dbReference>
<keyword evidence="10" id="KW-0443">Lipid metabolism</keyword>
<protein>
    <submittedName>
        <fullName evidence="14">Diacylglycerol kinase family lipid kinase</fullName>
    </submittedName>
</protein>
<dbReference type="InterPro" id="IPR050187">
    <property type="entry name" value="Lipid_Phosphate_FormReg"/>
</dbReference>